<dbReference type="Proteomes" id="UP000032809">
    <property type="component" value="Chromosome I"/>
</dbReference>
<keyword evidence="6" id="KW-0369">Histidine metabolism</keyword>
<dbReference type="InterPro" id="IPR004227">
    <property type="entry name" value="Formiminotransferase_cat"/>
</dbReference>
<dbReference type="InterPro" id="IPR037064">
    <property type="entry name" value="Formiminotransferase_N_sf"/>
</dbReference>
<evidence type="ECO:0000256" key="5">
    <source>
        <dbReference type="ARBA" id="ARBA00022679"/>
    </source>
</evidence>
<evidence type="ECO:0000256" key="3">
    <source>
        <dbReference type="ARBA" id="ARBA00012252"/>
    </source>
</evidence>
<dbReference type="GO" id="GO:0019556">
    <property type="term" value="P:L-histidine catabolic process to glutamate and formamide"/>
    <property type="evidence" value="ECO:0007669"/>
    <property type="project" value="UniProtKB-UniPathway"/>
</dbReference>
<dbReference type="OrthoDB" id="9773217at2"/>
<dbReference type="Pfam" id="PF02971">
    <property type="entry name" value="FTCD"/>
    <property type="match status" value="1"/>
</dbReference>
<evidence type="ECO:0000256" key="2">
    <source>
        <dbReference type="ARBA" id="ARBA00005082"/>
    </source>
</evidence>
<feature type="domain" description="Formiminotransferase N-terminal subdomain" evidence="9">
    <location>
        <begin position="3"/>
        <end position="180"/>
    </location>
</feature>
<dbReference type="Gene3D" id="3.30.70.670">
    <property type="entry name" value="Formiminotransferase, C-terminal subdomain"/>
    <property type="match status" value="1"/>
</dbReference>
<dbReference type="Pfam" id="PF07837">
    <property type="entry name" value="FTCD_N"/>
    <property type="match status" value="1"/>
</dbReference>
<dbReference type="PANTHER" id="PTHR12234">
    <property type="entry name" value="FORMIMINOTRANSFERASE-CYCLODEAMINASE"/>
    <property type="match status" value="1"/>
</dbReference>
<dbReference type="SUPFAM" id="SSF55116">
    <property type="entry name" value="Formiminotransferase domain of formiminotransferase-cyclodeaminase"/>
    <property type="match status" value="2"/>
</dbReference>
<dbReference type="HOGENOM" id="CLU_040037_0_0_0"/>
<comment type="pathway">
    <text evidence="2">Amino-acid degradation; L-histidine degradation into L-glutamate; L-glutamate from N-formimidoyl-L-glutamate (transferase route): step 1/1.</text>
</comment>
<feature type="domain" description="Formiminotransferase C-terminal subdomain" evidence="8">
    <location>
        <begin position="181"/>
        <end position="295"/>
    </location>
</feature>
<dbReference type="NCBIfam" id="TIGR02024">
    <property type="entry name" value="FtcD"/>
    <property type="match status" value="1"/>
</dbReference>
<dbReference type="InterPro" id="IPR022384">
    <property type="entry name" value="FormiminoTrfase_cat_dom_sf"/>
</dbReference>
<dbReference type="SMART" id="SM01221">
    <property type="entry name" value="FTCD"/>
    <property type="match status" value="1"/>
</dbReference>
<keyword evidence="11" id="KW-1185">Reference proteome</keyword>
<accession>A0A0C7P443</accession>
<dbReference type="PANTHER" id="PTHR12234:SF8">
    <property type="entry name" value="FORMIMINOTRANSFERASE-CYCLODEAMINASE"/>
    <property type="match status" value="1"/>
</dbReference>
<dbReference type="InterPro" id="IPR013802">
    <property type="entry name" value="Formiminotransferase_C"/>
</dbReference>
<keyword evidence="5 10" id="KW-0808">Transferase</keyword>
<evidence type="ECO:0000256" key="7">
    <source>
        <dbReference type="ARBA" id="ARBA00022954"/>
    </source>
</evidence>
<dbReference type="EMBL" id="LN824141">
    <property type="protein sequence ID" value="CEP78639.1"/>
    <property type="molecule type" value="Genomic_DNA"/>
</dbReference>
<dbReference type="SMART" id="SM01222">
    <property type="entry name" value="FTCD_N"/>
    <property type="match status" value="1"/>
</dbReference>
<evidence type="ECO:0000256" key="6">
    <source>
        <dbReference type="ARBA" id="ARBA00022808"/>
    </source>
</evidence>
<evidence type="ECO:0000313" key="10">
    <source>
        <dbReference type="EMBL" id="CEP78639.1"/>
    </source>
</evidence>
<keyword evidence="4" id="KW-0963">Cytoplasm</keyword>
<evidence type="ECO:0000256" key="1">
    <source>
        <dbReference type="ARBA" id="ARBA00004496"/>
    </source>
</evidence>
<dbReference type="GO" id="GO:0030409">
    <property type="term" value="F:glutamate formimidoyltransferase activity"/>
    <property type="evidence" value="ECO:0007669"/>
    <property type="project" value="UniProtKB-EC"/>
</dbReference>
<keyword evidence="7" id="KW-0290">Folate-binding</keyword>
<comment type="subcellular location">
    <subcellularLocation>
        <location evidence="1">Cytoplasm</location>
    </subcellularLocation>
</comment>
<protein>
    <recommendedName>
        <fullName evidence="3">glutamate formimidoyltransferase</fullName>
        <ecNumber evidence="3">2.1.2.5</ecNumber>
    </recommendedName>
</protein>
<proteinExistence type="predicted"/>
<evidence type="ECO:0000313" key="11">
    <source>
        <dbReference type="Proteomes" id="UP000032809"/>
    </source>
</evidence>
<dbReference type="AlphaFoldDB" id="A0A0C7P443"/>
<dbReference type="STRING" id="1006576.DTL3_1345"/>
<evidence type="ECO:0000259" key="8">
    <source>
        <dbReference type="SMART" id="SM01221"/>
    </source>
</evidence>
<organism evidence="10 11">
    <name type="scientific">Defluviitoga tunisiensis</name>
    <dbReference type="NCBI Taxonomy" id="1006576"/>
    <lineage>
        <taxon>Bacteria</taxon>
        <taxon>Thermotogati</taxon>
        <taxon>Thermotogota</taxon>
        <taxon>Thermotogae</taxon>
        <taxon>Petrotogales</taxon>
        <taxon>Petrotogaceae</taxon>
        <taxon>Defluviitoga</taxon>
    </lineage>
</organism>
<reference evidence="11" key="1">
    <citation type="submission" date="2014-11" db="EMBL/GenBank/DDBJ databases">
        <authorList>
            <person name="Wibberg D."/>
        </authorList>
    </citation>
    <scope>NUCLEOTIDE SEQUENCE [LARGE SCALE GENOMIC DNA]</scope>
    <source>
        <strain evidence="11">L3</strain>
    </source>
</reference>
<dbReference type="UniPathway" id="UPA00379">
    <property type="reaction ID" value="UER00555"/>
</dbReference>
<dbReference type="KEGG" id="dtn:DTL3_1345"/>
<evidence type="ECO:0000256" key="4">
    <source>
        <dbReference type="ARBA" id="ARBA00022490"/>
    </source>
</evidence>
<sequence length="299" mass="33959">MNKIIECIPNFSEGRDKEKLEKILDEIRKQEGVKLLDYSMDKDHNRSVVTFVGDLESVIEAAFNSCKKATELIDLRNHKGEHPRMGATDVIPLVPIKNVTMQECIEYSQKLAKRIGEELNIPVFLYEKSANSPQREDLSNIRKGEFEGMFEKLKQEEWKPDFGPQIPHETAGVTAVGARMPLIAFNVNLGTNDIEIAKKIAKAVRGKSGGFKYCKALSFELKERNIVQVSMNMVDYTKTPLYRVFQVIENEANRYGVNVIGSEIVGLVPMNALADVAEYFLKIENFSYDQILENRIYGD</sequence>
<dbReference type="InterPro" id="IPR051623">
    <property type="entry name" value="FTCD"/>
</dbReference>
<dbReference type="Gene3D" id="3.30.990.10">
    <property type="entry name" value="Formiminotransferase, N-terminal subdomain"/>
    <property type="match status" value="1"/>
</dbReference>
<gene>
    <name evidence="10" type="primary">hutG</name>
    <name evidence="10" type="ORF">DTL3_1345</name>
</gene>
<dbReference type="GO" id="GO:0019557">
    <property type="term" value="P:L-histidine catabolic process to glutamate and formate"/>
    <property type="evidence" value="ECO:0007669"/>
    <property type="project" value="UniProtKB-UniPathway"/>
</dbReference>
<dbReference type="InterPro" id="IPR012886">
    <property type="entry name" value="Formiminotransferase_N"/>
</dbReference>
<evidence type="ECO:0000259" key="9">
    <source>
        <dbReference type="SMART" id="SM01222"/>
    </source>
</evidence>
<dbReference type="PATRIC" id="fig|1006576.9.peg.1342"/>
<dbReference type="RefSeq" id="WP_045088046.1">
    <property type="nucleotide sequence ID" value="NZ_LN824141.1"/>
</dbReference>
<dbReference type="EC" id="2.1.2.5" evidence="3"/>
<dbReference type="InterPro" id="IPR037070">
    <property type="entry name" value="Formiminotransferase_C_sf"/>
</dbReference>
<name>A0A0C7P443_DEFTU</name>
<dbReference type="GO" id="GO:0005737">
    <property type="term" value="C:cytoplasm"/>
    <property type="evidence" value="ECO:0007669"/>
    <property type="project" value="UniProtKB-SubCell"/>
</dbReference>
<dbReference type="GO" id="GO:0005542">
    <property type="term" value="F:folic acid binding"/>
    <property type="evidence" value="ECO:0007669"/>
    <property type="project" value="UniProtKB-KW"/>
</dbReference>